<evidence type="ECO:0000313" key="9">
    <source>
        <dbReference type="Proteomes" id="UP000728032"/>
    </source>
</evidence>
<dbReference type="PANTHER" id="PTHR10812">
    <property type="entry name" value="TRANSCRIPTION FACTOR AP-2"/>
    <property type="match status" value="1"/>
</dbReference>
<evidence type="ECO:0000256" key="5">
    <source>
        <dbReference type="ARBA" id="ARBA00023163"/>
    </source>
</evidence>
<evidence type="ECO:0000256" key="2">
    <source>
        <dbReference type="ARBA" id="ARBA00007770"/>
    </source>
</evidence>
<keyword evidence="3" id="KW-0805">Transcription regulation</keyword>
<evidence type="ECO:0000259" key="7">
    <source>
        <dbReference type="Pfam" id="PF03299"/>
    </source>
</evidence>
<dbReference type="AlphaFoldDB" id="A0A7R9QGK5"/>
<comment type="similarity">
    <text evidence="2">Belongs to the AP-2 family.</text>
</comment>
<dbReference type="GO" id="GO:0005634">
    <property type="term" value="C:nucleus"/>
    <property type="evidence" value="ECO:0007669"/>
    <property type="project" value="UniProtKB-SubCell"/>
</dbReference>
<keyword evidence="9" id="KW-1185">Reference proteome</keyword>
<dbReference type="GO" id="GO:0000981">
    <property type="term" value="F:DNA-binding transcription factor activity, RNA polymerase II-specific"/>
    <property type="evidence" value="ECO:0007669"/>
    <property type="project" value="TreeGrafter"/>
</dbReference>
<dbReference type="InterPro" id="IPR013854">
    <property type="entry name" value="TF_AP2_C"/>
</dbReference>
<accession>A0A7R9QGK5</accession>
<name>A0A7R9QGK5_9ACAR</name>
<dbReference type="InterPro" id="IPR004979">
    <property type="entry name" value="TF_AP2"/>
</dbReference>
<comment type="subcellular location">
    <subcellularLocation>
        <location evidence="1">Nucleus</location>
    </subcellularLocation>
</comment>
<dbReference type="Pfam" id="PF03299">
    <property type="entry name" value="TF_AP-2"/>
    <property type="match status" value="1"/>
</dbReference>
<evidence type="ECO:0000256" key="6">
    <source>
        <dbReference type="ARBA" id="ARBA00023242"/>
    </source>
</evidence>
<feature type="domain" description="Transcription factor AP-2 C-terminal" evidence="7">
    <location>
        <begin position="112"/>
        <end position="156"/>
    </location>
</feature>
<proteinExistence type="inferred from homology"/>
<dbReference type="Proteomes" id="UP000728032">
    <property type="component" value="Unassembled WGS sequence"/>
</dbReference>
<dbReference type="GO" id="GO:0000977">
    <property type="term" value="F:RNA polymerase II transcription regulatory region sequence-specific DNA binding"/>
    <property type="evidence" value="ECO:0007669"/>
    <property type="project" value="TreeGrafter"/>
</dbReference>
<organism evidence="8">
    <name type="scientific">Oppiella nova</name>
    <dbReference type="NCBI Taxonomy" id="334625"/>
    <lineage>
        <taxon>Eukaryota</taxon>
        <taxon>Metazoa</taxon>
        <taxon>Ecdysozoa</taxon>
        <taxon>Arthropoda</taxon>
        <taxon>Chelicerata</taxon>
        <taxon>Arachnida</taxon>
        <taxon>Acari</taxon>
        <taxon>Acariformes</taxon>
        <taxon>Sarcoptiformes</taxon>
        <taxon>Oribatida</taxon>
        <taxon>Brachypylina</taxon>
        <taxon>Oppioidea</taxon>
        <taxon>Oppiidae</taxon>
        <taxon>Oppiella</taxon>
    </lineage>
</organism>
<keyword evidence="4" id="KW-0238">DNA-binding</keyword>
<evidence type="ECO:0000313" key="8">
    <source>
        <dbReference type="EMBL" id="CAD7643452.1"/>
    </source>
</evidence>
<dbReference type="EMBL" id="CAJPVJ010001366">
    <property type="protein sequence ID" value="CAG2164587.1"/>
    <property type="molecule type" value="Genomic_DNA"/>
</dbReference>
<evidence type="ECO:0000256" key="3">
    <source>
        <dbReference type="ARBA" id="ARBA00023015"/>
    </source>
</evidence>
<keyword evidence="5" id="KW-0804">Transcription</keyword>
<evidence type="ECO:0000256" key="1">
    <source>
        <dbReference type="ARBA" id="ARBA00004123"/>
    </source>
</evidence>
<dbReference type="PANTHER" id="PTHR10812:SF17">
    <property type="entry name" value="TRANSCRIPTION FACTOR AP-2, ISOFORM D"/>
    <property type="match status" value="1"/>
</dbReference>
<dbReference type="OrthoDB" id="6252992at2759"/>
<evidence type="ECO:0000256" key="4">
    <source>
        <dbReference type="ARBA" id="ARBA00023125"/>
    </source>
</evidence>
<protein>
    <recommendedName>
        <fullName evidence="7">Transcription factor AP-2 C-terminal domain-containing protein</fullName>
    </recommendedName>
</protein>
<feature type="non-terminal residue" evidence="8">
    <location>
        <position position="157"/>
    </location>
</feature>
<reference evidence="8" key="1">
    <citation type="submission" date="2020-11" db="EMBL/GenBank/DDBJ databases">
        <authorList>
            <person name="Tran Van P."/>
        </authorList>
    </citation>
    <scope>NUCLEOTIDE SEQUENCE</scope>
</reference>
<keyword evidence="6" id="KW-0539">Nucleus</keyword>
<gene>
    <name evidence="8" type="ORF">ONB1V03_LOCUS4138</name>
</gene>
<dbReference type="GO" id="GO:0042127">
    <property type="term" value="P:regulation of cell population proliferation"/>
    <property type="evidence" value="ECO:0007669"/>
    <property type="project" value="TreeGrafter"/>
</dbReference>
<sequence length="157" mass="17464">MSSMGLGKKRSLNVSDYHIQCQEKPLKLVKREYDSDYNDYTSQDTTSSRAQHIQPIRRHNNQGGGVEEASQLFSGDHNSVIRKGIINGIKPRNSDNHKEMVITGVTSPTDVFCSVPGRLSLLSSTSKYKVTVGEVQRRLSPPECLNASLLGGVLRRY</sequence>
<dbReference type="EMBL" id="OC916191">
    <property type="protein sequence ID" value="CAD7643452.1"/>
    <property type="molecule type" value="Genomic_DNA"/>
</dbReference>